<protein>
    <submittedName>
        <fullName evidence="2">TAXI family TRAP transporter solute-binding subunit</fullName>
    </submittedName>
</protein>
<dbReference type="EMBL" id="CP114029">
    <property type="protein sequence ID" value="WAP69828.1"/>
    <property type="molecule type" value="Genomic_DNA"/>
</dbReference>
<proteinExistence type="predicted"/>
<feature type="chain" id="PRO_5045268509" evidence="1">
    <location>
        <begin position="25"/>
        <end position="323"/>
    </location>
</feature>
<evidence type="ECO:0000313" key="3">
    <source>
        <dbReference type="Proteomes" id="UP001164020"/>
    </source>
</evidence>
<organism evidence="2 3">
    <name type="scientific">Jiella pelagia</name>
    <dbReference type="NCBI Taxonomy" id="2986949"/>
    <lineage>
        <taxon>Bacteria</taxon>
        <taxon>Pseudomonadati</taxon>
        <taxon>Pseudomonadota</taxon>
        <taxon>Alphaproteobacteria</taxon>
        <taxon>Hyphomicrobiales</taxon>
        <taxon>Aurantimonadaceae</taxon>
        <taxon>Jiella</taxon>
    </lineage>
</organism>
<feature type="signal peptide" evidence="1">
    <location>
        <begin position="1"/>
        <end position="24"/>
    </location>
</feature>
<dbReference type="NCBIfam" id="TIGR02122">
    <property type="entry name" value="TRAP_TAXI"/>
    <property type="match status" value="1"/>
</dbReference>
<name>A0ABY7C1E0_9HYPH</name>
<sequence>MKHIFKSATIAAALFLAAAPMAQAERLAIGSTASSSSHYAYYVAASQAINKGAEGIATNVVETGATLDNLRRLERGQVDLGLVTTNVAYDAYHGEGAFDGRPYDGLVLWVYGVSIQNVVVRKDAGVDSLSGLEGKPFNPGIVGSGTEATAEKVFATLGIKPDWTRGSTGDIVDQIKDNRVTGYVKSSAGRKLDASSVDISTLTPVKVLSLTDEQSKLVAEKLPSLSIVDVKENEAAQGMPAYQTWAYATTTMARPDLDEETAYRITKAIVEDNELQAAAFAGLKGSDIPVMTMELATTPLHPGAIRYYEEIGVQIPDRLRPAQ</sequence>
<dbReference type="Pfam" id="PF16868">
    <property type="entry name" value="NMT1_3"/>
    <property type="match status" value="1"/>
</dbReference>
<reference evidence="2" key="1">
    <citation type="submission" date="2022-12" db="EMBL/GenBank/DDBJ databases">
        <title>Jiella pelagia sp. nov., isolated from phosphonate enriched culture of Northwest Pacific surface seawater.</title>
        <authorList>
            <person name="Shin D.Y."/>
            <person name="Hwang C.Y."/>
        </authorList>
    </citation>
    <scope>NUCLEOTIDE SEQUENCE</scope>
    <source>
        <strain evidence="2">HL-NP1</strain>
    </source>
</reference>
<dbReference type="PANTHER" id="PTHR42941:SF1">
    <property type="entry name" value="SLL1037 PROTEIN"/>
    <property type="match status" value="1"/>
</dbReference>
<keyword evidence="3" id="KW-1185">Reference proteome</keyword>
<gene>
    <name evidence="2" type="ORF">OH818_06420</name>
</gene>
<dbReference type="SUPFAM" id="SSF53850">
    <property type="entry name" value="Periplasmic binding protein-like II"/>
    <property type="match status" value="1"/>
</dbReference>
<dbReference type="Gene3D" id="3.40.190.10">
    <property type="entry name" value="Periplasmic binding protein-like II"/>
    <property type="match status" value="2"/>
</dbReference>
<dbReference type="InterPro" id="IPR011852">
    <property type="entry name" value="TRAP_TAXI"/>
</dbReference>
<dbReference type="RefSeq" id="WP_268882257.1">
    <property type="nucleotide sequence ID" value="NZ_CP114029.1"/>
</dbReference>
<dbReference type="PANTHER" id="PTHR42941">
    <property type="entry name" value="SLL1037 PROTEIN"/>
    <property type="match status" value="1"/>
</dbReference>
<keyword evidence="1" id="KW-0732">Signal</keyword>
<evidence type="ECO:0000256" key="1">
    <source>
        <dbReference type="SAM" id="SignalP"/>
    </source>
</evidence>
<accession>A0ABY7C1E0</accession>
<dbReference type="Proteomes" id="UP001164020">
    <property type="component" value="Chromosome"/>
</dbReference>
<evidence type="ECO:0000313" key="2">
    <source>
        <dbReference type="EMBL" id="WAP69828.1"/>
    </source>
</evidence>